<comment type="caution">
    <text evidence="1">The sequence shown here is derived from an EMBL/GenBank/DDBJ whole genome shotgun (WGS) entry which is preliminary data.</text>
</comment>
<organism evidence="1 2">
    <name type="scientific">Ladona fulva</name>
    <name type="common">Scarce chaser dragonfly</name>
    <name type="synonym">Libellula fulva</name>
    <dbReference type="NCBI Taxonomy" id="123851"/>
    <lineage>
        <taxon>Eukaryota</taxon>
        <taxon>Metazoa</taxon>
        <taxon>Ecdysozoa</taxon>
        <taxon>Arthropoda</taxon>
        <taxon>Hexapoda</taxon>
        <taxon>Insecta</taxon>
        <taxon>Pterygota</taxon>
        <taxon>Palaeoptera</taxon>
        <taxon>Odonata</taxon>
        <taxon>Epiprocta</taxon>
        <taxon>Anisoptera</taxon>
        <taxon>Libelluloidea</taxon>
        <taxon>Libellulidae</taxon>
        <taxon>Ladona</taxon>
    </lineage>
</organism>
<keyword evidence="2" id="KW-1185">Reference proteome</keyword>
<protein>
    <submittedName>
        <fullName evidence="1">Uncharacterized protein</fullName>
    </submittedName>
</protein>
<sequence>MDTTDDFHSISSRKITKQKIATMIPIFFLFGRAIEVFGAPDKRVDNAECAWIRRNGRNMTDAIKSLCEYKKVKKSGLLSRHMTR</sequence>
<name>A0A8K0P5S6_LADFU</name>
<accession>A0A8K0P5S6</accession>
<evidence type="ECO:0000313" key="1">
    <source>
        <dbReference type="EMBL" id="KAG8234127.1"/>
    </source>
</evidence>
<dbReference type="AlphaFoldDB" id="A0A8K0P5S6"/>
<evidence type="ECO:0000313" key="2">
    <source>
        <dbReference type="Proteomes" id="UP000792457"/>
    </source>
</evidence>
<proteinExistence type="predicted"/>
<dbReference type="EMBL" id="KZ308781">
    <property type="protein sequence ID" value="KAG8234127.1"/>
    <property type="molecule type" value="Genomic_DNA"/>
</dbReference>
<gene>
    <name evidence="1" type="ORF">J437_LFUL007493</name>
</gene>
<dbReference type="Proteomes" id="UP000792457">
    <property type="component" value="Unassembled WGS sequence"/>
</dbReference>
<reference evidence="1" key="1">
    <citation type="submission" date="2013-04" db="EMBL/GenBank/DDBJ databases">
        <authorList>
            <person name="Qu J."/>
            <person name="Murali S.C."/>
            <person name="Bandaranaike D."/>
            <person name="Bellair M."/>
            <person name="Blankenburg K."/>
            <person name="Chao H."/>
            <person name="Dinh H."/>
            <person name="Doddapaneni H."/>
            <person name="Downs B."/>
            <person name="Dugan-Rocha S."/>
            <person name="Elkadiri S."/>
            <person name="Gnanaolivu R.D."/>
            <person name="Hernandez B."/>
            <person name="Javaid M."/>
            <person name="Jayaseelan J.C."/>
            <person name="Lee S."/>
            <person name="Li M."/>
            <person name="Ming W."/>
            <person name="Munidasa M."/>
            <person name="Muniz J."/>
            <person name="Nguyen L."/>
            <person name="Ongeri F."/>
            <person name="Osuji N."/>
            <person name="Pu L.-L."/>
            <person name="Puazo M."/>
            <person name="Qu C."/>
            <person name="Quiroz J."/>
            <person name="Raj R."/>
            <person name="Weissenberger G."/>
            <person name="Xin Y."/>
            <person name="Zou X."/>
            <person name="Han Y."/>
            <person name="Richards S."/>
            <person name="Worley K."/>
            <person name="Muzny D."/>
            <person name="Gibbs R."/>
        </authorList>
    </citation>
    <scope>NUCLEOTIDE SEQUENCE</scope>
    <source>
        <strain evidence="1">Sampled in the wild</strain>
    </source>
</reference>
<reference evidence="1" key="2">
    <citation type="submission" date="2017-10" db="EMBL/GenBank/DDBJ databases">
        <title>Ladona fulva Genome sequencing and assembly.</title>
        <authorList>
            <person name="Murali S."/>
            <person name="Richards S."/>
            <person name="Bandaranaike D."/>
            <person name="Bellair M."/>
            <person name="Blankenburg K."/>
            <person name="Chao H."/>
            <person name="Dinh H."/>
            <person name="Doddapaneni H."/>
            <person name="Dugan-Rocha S."/>
            <person name="Elkadiri S."/>
            <person name="Gnanaolivu R."/>
            <person name="Hernandez B."/>
            <person name="Skinner E."/>
            <person name="Javaid M."/>
            <person name="Lee S."/>
            <person name="Li M."/>
            <person name="Ming W."/>
            <person name="Munidasa M."/>
            <person name="Muniz J."/>
            <person name="Nguyen L."/>
            <person name="Hughes D."/>
            <person name="Osuji N."/>
            <person name="Pu L.-L."/>
            <person name="Puazo M."/>
            <person name="Qu C."/>
            <person name="Quiroz J."/>
            <person name="Raj R."/>
            <person name="Weissenberger G."/>
            <person name="Xin Y."/>
            <person name="Zou X."/>
            <person name="Han Y."/>
            <person name="Worley K."/>
            <person name="Muzny D."/>
            <person name="Gibbs R."/>
        </authorList>
    </citation>
    <scope>NUCLEOTIDE SEQUENCE</scope>
    <source>
        <strain evidence="1">Sampled in the wild</strain>
    </source>
</reference>